<evidence type="ECO:0000259" key="2">
    <source>
        <dbReference type="Pfam" id="PF01551"/>
    </source>
</evidence>
<proteinExistence type="predicted"/>
<dbReference type="RefSeq" id="WP_099668868.1">
    <property type="nucleotide sequence ID" value="NZ_PEDM01000014.1"/>
</dbReference>
<accession>A0A2G5RQ40</accession>
<dbReference type="EMBL" id="PEDM01000014">
    <property type="protein sequence ID" value="PIC04810.1"/>
    <property type="molecule type" value="Genomic_DNA"/>
</dbReference>
<dbReference type="InterPro" id="IPR011055">
    <property type="entry name" value="Dup_hybrid_motif"/>
</dbReference>
<evidence type="ECO:0000313" key="4">
    <source>
        <dbReference type="Proteomes" id="UP000230559"/>
    </source>
</evidence>
<protein>
    <submittedName>
        <fullName evidence="3">Peptidase M23</fullName>
    </submittedName>
</protein>
<evidence type="ECO:0000313" key="3">
    <source>
        <dbReference type="EMBL" id="PIC04810.1"/>
    </source>
</evidence>
<gene>
    <name evidence="3" type="ORF">CS060_08105</name>
</gene>
<dbReference type="Proteomes" id="UP000230559">
    <property type="component" value="Unassembled WGS sequence"/>
</dbReference>
<dbReference type="Gene3D" id="2.70.70.10">
    <property type="entry name" value="Glucose Permease (Domain IIA)"/>
    <property type="match status" value="1"/>
</dbReference>
<dbReference type="AlphaFoldDB" id="A0A2G5RQ40"/>
<keyword evidence="1" id="KW-0812">Transmembrane</keyword>
<keyword evidence="1" id="KW-1133">Transmembrane helix</keyword>
<dbReference type="SUPFAM" id="SSF51261">
    <property type="entry name" value="Duplicated hybrid motif"/>
    <property type="match status" value="1"/>
</dbReference>
<feature type="transmembrane region" description="Helical" evidence="1">
    <location>
        <begin position="58"/>
        <end position="78"/>
    </location>
</feature>
<comment type="caution">
    <text evidence="3">The sequence shown here is derived from an EMBL/GenBank/DDBJ whole genome shotgun (WGS) entry which is preliminary data.</text>
</comment>
<name>A0A2G5RQ40_9BACL</name>
<dbReference type="GO" id="GO:0004222">
    <property type="term" value="F:metalloendopeptidase activity"/>
    <property type="evidence" value="ECO:0007669"/>
    <property type="project" value="TreeGrafter"/>
</dbReference>
<reference evidence="3 4" key="1">
    <citation type="submission" date="2017-10" db="EMBL/GenBank/DDBJ databases">
        <title>Draft genome sequence of Anoxybacillus flavithermus KU2-6-11 from caldera Uzon (Russia:Kamchtka).</title>
        <authorList>
            <person name="Korzhuk A.V."/>
            <person name="Rozanov A.S."/>
            <person name="Bryanskaya A.V."/>
            <person name="Peltek S.E."/>
        </authorList>
    </citation>
    <scope>NUCLEOTIDE SEQUENCE [LARGE SCALE GENOMIC DNA]</scope>
    <source>
        <strain evidence="3 4">KU2-6_11</strain>
    </source>
</reference>
<dbReference type="Pfam" id="PF01551">
    <property type="entry name" value="Peptidase_M23"/>
    <property type="match status" value="1"/>
</dbReference>
<sequence>MSDRIEHIRKRIAKRKKERERYVQTMLTNWNEDEKYGNPTVVTYEGGRESSLFRKDIFLFKSFLAALLFFSVAILFQYDSPKMEGARTFVKHALEKDFQFATVAQWYEKTFGKPLAFFSVKKQKQQEATTVAYAFPASARVVETFKHNGQGVVIETDETIKAVEEGIVVFAGVKEPYGKTVIVQHADGSETWYGKLSAISVKLYDFIEAGKEVGKAEENDQKRIFYFAIKKGDHFIDPVQVISFE</sequence>
<evidence type="ECO:0000256" key="1">
    <source>
        <dbReference type="SAM" id="Phobius"/>
    </source>
</evidence>
<dbReference type="InterPro" id="IPR050570">
    <property type="entry name" value="Cell_wall_metabolism_enzyme"/>
</dbReference>
<dbReference type="CDD" id="cd12797">
    <property type="entry name" value="M23_peptidase"/>
    <property type="match status" value="1"/>
</dbReference>
<dbReference type="PANTHER" id="PTHR21666:SF274">
    <property type="entry name" value="STAGE IV SPORULATION PROTEIN FA"/>
    <property type="match status" value="1"/>
</dbReference>
<organism evidence="3 4">
    <name type="scientific">Anoxybacillus flavithermus</name>
    <dbReference type="NCBI Taxonomy" id="33934"/>
    <lineage>
        <taxon>Bacteria</taxon>
        <taxon>Bacillati</taxon>
        <taxon>Bacillota</taxon>
        <taxon>Bacilli</taxon>
        <taxon>Bacillales</taxon>
        <taxon>Anoxybacillaceae</taxon>
        <taxon>Anoxybacillus</taxon>
    </lineage>
</organism>
<dbReference type="InterPro" id="IPR016047">
    <property type="entry name" value="M23ase_b-sheet_dom"/>
</dbReference>
<dbReference type="PANTHER" id="PTHR21666">
    <property type="entry name" value="PEPTIDASE-RELATED"/>
    <property type="match status" value="1"/>
</dbReference>
<feature type="domain" description="M23ase beta-sheet core" evidence="2">
    <location>
        <begin position="146"/>
        <end position="238"/>
    </location>
</feature>
<keyword evidence="1" id="KW-0472">Membrane</keyword>